<dbReference type="InterPro" id="IPR009057">
    <property type="entry name" value="Homeodomain-like_sf"/>
</dbReference>
<feature type="compositionally biased region" description="Low complexity" evidence="3">
    <location>
        <begin position="17"/>
        <end position="27"/>
    </location>
</feature>
<evidence type="ECO:0000313" key="6">
    <source>
        <dbReference type="Proteomes" id="UP001597308"/>
    </source>
</evidence>
<evidence type="ECO:0000256" key="1">
    <source>
        <dbReference type="ARBA" id="ARBA00023125"/>
    </source>
</evidence>
<evidence type="ECO:0000256" key="3">
    <source>
        <dbReference type="SAM" id="MobiDB-lite"/>
    </source>
</evidence>
<dbReference type="Gene3D" id="1.10.357.10">
    <property type="entry name" value="Tetracycline Repressor, domain 2"/>
    <property type="match status" value="1"/>
</dbReference>
<evidence type="ECO:0000256" key="2">
    <source>
        <dbReference type="PROSITE-ProRule" id="PRU00335"/>
    </source>
</evidence>
<reference evidence="6" key="1">
    <citation type="journal article" date="2019" name="Int. J. Syst. Evol. Microbiol.">
        <title>The Global Catalogue of Microorganisms (GCM) 10K type strain sequencing project: providing services to taxonomists for standard genome sequencing and annotation.</title>
        <authorList>
            <consortium name="The Broad Institute Genomics Platform"/>
            <consortium name="The Broad Institute Genome Sequencing Center for Infectious Disease"/>
            <person name="Wu L."/>
            <person name="Ma J."/>
        </authorList>
    </citation>
    <scope>NUCLEOTIDE SEQUENCE [LARGE SCALE GENOMIC DNA]</scope>
    <source>
        <strain evidence="6">KCTC 23707</strain>
    </source>
</reference>
<dbReference type="EMBL" id="JBHUER010000010">
    <property type="protein sequence ID" value="MFD1704381.1"/>
    <property type="molecule type" value="Genomic_DNA"/>
</dbReference>
<protein>
    <submittedName>
        <fullName evidence="5">TetR/AcrR family transcriptional regulator</fullName>
    </submittedName>
</protein>
<dbReference type="Proteomes" id="UP001597308">
    <property type="component" value="Unassembled WGS sequence"/>
</dbReference>
<sequence length="255" mass="27413">MARKPSNDAKPDPNAPTPEAAAASPERAIPEPKGGDPREKVVDALLALLAERRWGEIGLFDIAEKAGVSLAELRALFPSKGAILAGFVRRIDLEVLAGRADDLVDEPARERLFDVLMRRFEALAPHRAALRAVRRGLSVDPLGAGAMNQVAVSSMQWMLAAAGVQESGPLGAARAQALVLANARVFDVFLDDDDPGLARTMKALDEQLRKAERWARRADDVGRLTAPFRGVCGRILGRASERRRDEAADDVATAA</sequence>
<dbReference type="SUPFAM" id="SSF46689">
    <property type="entry name" value="Homeodomain-like"/>
    <property type="match status" value="1"/>
</dbReference>
<organism evidence="5 6">
    <name type="scientific">Methylopila henanensis</name>
    <dbReference type="NCBI Taxonomy" id="873516"/>
    <lineage>
        <taxon>Bacteria</taxon>
        <taxon>Pseudomonadati</taxon>
        <taxon>Pseudomonadota</taxon>
        <taxon>Alphaproteobacteria</taxon>
        <taxon>Hyphomicrobiales</taxon>
        <taxon>Methylopilaceae</taxon>
        <taxon>Methylopila</taxon>
    </lineage>
</organism>
<gene>
    <name evidence="5" type="ORF">ACFSCV_15340</name>
</gene>
<evidence type="ECO:0000259" key="4">
    <source>
        <dbReference type="PROSITE" id="PS50977"/>
    </source>
</evidence>
<feature type="domain" description="HTH tetR-type" evidence="4">
    <location>
        <begin position="35"/>
        <end position="95"/>
    </location>
</feature>
<evidence type="ECO:0000313" key="5">
    <source>
        <dbReference type="EMBL" id="MFD1704381.1"/>
    </source>
</evidence>
<feature type="DNA-binding region" description="H-T-H motif" evidence="2">
    <location>
        <begin position="58"/>
        <end position="77"/>
    </location>
</feature>
<feature type="region of interest" description="Disordered" evidence="3">
    <location>
        <begin position="1"/>
        <end position="36"/>
    </location>
</feature>
<dbReference type="InterPro" id="IPR001647">
    <property type="entry name" value="HTH_TetR"/>
</dbReference>
<keyword evidence="1 2" id="KW-0238">DNA-binding</keyword>
<proteinExistence type="predicted"/>
<name>A0ABW4KCF7_9HYPH</name>
<comment type="caution">
    <text evidence="5">The sequence shown here is derived from an EMBL/GenBank/DDBJ whole genome shotgun (WGS) entry which is preliminary data.</text>
</comment>
<dbReference type="RefSeq" id="WP_378800441.1">
    <property type="nucleotide sequence ID" value="NZ_JBHUER010000010.1"/>
</dbReference>
<feature type="compositionally biased region" description="Basic and acidic residues" evidence="3">
    <location>
        <begin position="1"/>
        <end position="11"/>
    </location>
</feature>
<dbReference type="PROSITE" id="PS50977">
    <property type="entry name" value="HTH_TETR_2"/>
    <property type="match status" value="1"/>
</dbReference>
<keyword evidence="6" id="KW-1185">Reference proteome</keyword>
<accession>A0ABW4KCF7</accession>